<dbReference type="PRINTS" id="PR00111">
    <property type="entry name" value="ABHYDROLASE"/>
</dbReference>
<protein>
    <submittedName>
        <fullName evidence="3">Sigma factor SigB regulation protein RsbQ</fullName>
    </submittedName>
</protein>
<reference evidence="3" key="1">
    <citation type="journal article" date="2014" name="Int. J. Syst. Evol. Microbiol.">
        <title>Complete genome sequence of Corynebacterium casei LMG S-19264T (=DSM 44701T), isolated from a smear-ripened cheese.</title>
        <authorList>
            <consortium name="US DOE Joint Genome Institute (JGI-PGF)"/>
            <person name="Walter F."/>
            <person name="Albersmeier A."/>
            <person name="Kalinowski J."/>
            <person name="Ruckert C."/>
        </authorList>
    </citation>
    <scope>NUCLEOTIDE SEQUENCE</scope>
    <source>
        <strain evidence="3">CGMCC 1.16134</strain>
    </source>
</reference>
<evidence type="ECO:0000313" key="4">
    <source>
        <dbReference type="Proteomes" id="UP000637643"/>
    </source>
</evidence>
<keyword evidence="4" id="KW-1185">Reference proteome</keyword>
<comment type="caution">
    <text evidence="3">The sequence shown here is derived from an EMBL/GenBank/DDBJ whole genome shotgun (WGS) entry which is preliminary data.</text>
</comment>
<evidence type="ECO:0000259" key="2">
    <source>
        <dbReference type="Pfam" id="PF12697"/>
    </source>
</evidence>
<dbReference type="AlphaFoldDB" id="A0A917CVM5"/>
<dbReference type="PANTHER" id="PTHR43039">
    <property type="entry name" value="ESTERASE-RELATED"/>
    <property type="match status" value="1"/>
</dbReference>
<dbReference type="Proteomes" id="UP000637643">
    <property type="component" value="Unassembled WGS sequence"/>
</dbReference>
<dbReference type="RefSeq" id="WP_189030022.1">
    <property type="nucleotide sequence ID" value="NZ_BMKR01000030.1"/>
</dbReference>
<proteinExistence type="inferred from homology"/>
<gene>
    <name evidence="3" type="primary">rsbQ</name>
    <name evidence="3" type="ORF">GCM10010912_51760</name>
</gene>
<evidence type="ECO:0000256" key="1">
    <source>
        <dbReference type="ARBA" id="ARBA00008645"/>
    </source>
</evidence>
<evidence type="ECO:0000313" key="3">
    <source>
        <dbReference type="EMBL" id="GGG00532.1"/>
    </source>
</evidence>
<sequence length="276" mass="30863">MNKEQILTRNHVKVTGKGTQHIIFAHGFGCDQNMWRYVSPAFEDNYKVVLFDFVGSGKSDLRAYDPDRYSDLHGYAQDVLDICEALDIQDAIFVGHSVGAMIGILASIRNAVHFDQLILIGPSPCYINDLPDYIGGFEQEDMAALFELMDLNYQGWANYLAPVVMGNPERPGLARELEENFCATDPKIARRFAKATFLSDYRDVLPKVTVPSLILLCAEDMIAPLEVGAYVHHKIPGSRLQLMDATGHCPHVSHPEETILLITEHLSHTHPVTEVQ</sequence>
<name>A0A917CVM5_9BACL</name>
<dbReference type="Pfam" id="PF12697">
    <property type="entry name" value="Abhydrolase_6"/>
    <property type="match status" value="1"/>
</dbReference>
<feature type="domain" description="AB hydrolase-1" evidence="2">
    <location>
        <begin position="22"/>
        <end position="258"/>
    </location>
</feature>
<dbReference type="EMBL" id="BMKR01000030">
    <property type="protein sequence ID" value="GGG00532.1"/>
    <property type="molecule type" value="Genomic_DNA"/>
</dbReference>
<reference evidence="3" key="2">
    <citation type="submission" date="2020-09" db="EMBL/GenBank/DDBJ databases">
        <authorList>
            <person name="Sun Q."/>
            <person name="Zhou Y."/>
        </authorList>
    </citation>
    <scope>NUCLEOTIDE SEQUENCE</scope>
    <source>
        <strain evidence="3">CGMCC 1.16134</strain>
    </source>
</reference>
<dbReference type="SUPFAM" id="SSF53474">
    <property type="entry name" value="alpha/beta-Hydrolases"/>
    <property type="match status" value="1"/>
</dbReference>
<accession>A0A917CVM5</accession>
<dbReference type="InterPro" id="IPR000073">
    <property type="entry name" value="AB_hydrolase_1"/>
</dbReference>
<comment type="similarity">
    <text evidence="1">Belongs to the AB hydrolase superfamily.</text>
</comment>
<dbReference type="Gene3D" id="3.40.50.1820">
    <property type="entry name" value="alpha/beta hydrolase"/>
    <property type="match status" value="1"/>
</dbReference>
<dbReference type="InterPro" id="IPR029058">
    <property type="entry name" value="AB_hydrolase_fold"/>
</dbReference>
<organism evidence="3 4">
    <name type="scientific">Paenibacillus albidus</name>
    <dbReference type="NCBI Taxonomy" id="2041023"/>
    <lineage>
        <taxon>Bacteria</taxon>
        <taxon>Bacillati</taxon>
        <taxon>Bacillota</taxon>
        <taxon>Bacilli</taxon>
        <taxon>Bacillales</taxon>
        <taxon>Paenibacillaceae</taxon>
        <taxon>Paenibacillus</taxon>
    </lineage>
</organism>